<protein>
    <recommendedName>
        <fullName evidence="4">Endonuclease/exonuclease/phosphatase family protein</fullName>
    </recommendedName>
</protein>
<sequence length="119" mass="13530">MEGGVVGDSVTSVEREEENMLIDLPLCGLRFTWFKGDGVSMNRIDRFLLSEEWCLRWPNSLQIGLLCGVSDHCPLQLSVDEENWGPHPTRVLKCWQDMSGYKQFVVEVVLWDTKGVAKA</sequence>
<organism evidence="1 3">
    <name type="scientific">Medicago truncatula</name>
    <name type="common">Barrel medic</name>
    <name type="synonym">Medicago tribuloides</name>
    <dbReference type="NCBI Taxonomy" id="3880"/>
    <lineage>
        <taxon>Eukaryota</taxon>
        <taxon>Viridiplantae</taxon>
        <taxon>Streptophyta</taxon>
        <taxon>Embryophyta</taxon>
        <taxon>Tracheophyta</taxon>
        <taxon>Spermatophyta</taxon>
        <taxon>Magnoliopsida</taxon>
        <taxon>eudicotyledons</taxon>
        <taxon>Gunneridae</taxon>
        <taxon>Pentapetalae</taxon>
        <taxon>rosids</taxon>
        <taxon>fabids</taxon>
        <taxon>Fabales</taxon>
        <taxon>Fabaceae</taxon>
        <taxon>Papilionoideae</taxon>
        <taxon>50 kb inversion clade</taxon>
        <taxon>NPAAA clade</taxon>
        <taxon>Hologalegina</taxon>
        <taxon>IRL clade</taxon>
        <taxon>Trifolieae</taxon>
        <taxon>Medicago</taxon>
    </lineage>
</organism>
<dbReference type="EnsemblPlants" id="KEH24306">
    <property type="protein sequence ID" value="KEH24306"/>
    <property type="gene ID" value="MTR_7g107070"/>
</dbReference>
<dbReference type="PANTHER" id="PTHR33710:SF84">
    <property type="entry name" value="ENDONUCLEASE_EXONUCLEASE_PHOSPHATASE FAMILY PROTEIN"/>
    <property type="match status" value="1"/>
</dbReference>
<evidence type="ECO:0008006" key="4">
    <source>
        <dbReference type="Google" id="ProtNLM"/>
    </source>
</evidence>
<dbReference type="InterPro" id="IPR036691">
    <property type="entry name" value="Endo/exonu/phosph_ase_sf"/>
</dbReference>
<name>A0A072U4N0_MEDTR</name>
<dbReference type="AlphaFoldDB" id="A0A072U4N0"/>
<keyword evidence="3" id="KW-1185">Reference proteome</keyword>
<gene>
    <name evidence="1" type="ordered locus">MTR_7g107070</name>
</gene>
<reference evidence="1 3" key="1">
    <citation type="journal article" date="2011" name="Nature">
        <title>The Medicago genome provides insight into the evolution of rhizobial symbioses.</title>
        <authorList>
            <person name="Young N.D."/>
            <person name="Debelle F."/>
            <person name="Oldroyd G.E."/>
            <person name="Geurts R."/>
            <person name="Cannon S.B."/>
            <person name="Udvardi M.K."/>
            <person name="Benedito V.A."/>
            <person name="Mayer K.F."/>
            <person name="Gouzy J."/>
            <person name="Schoof H."/>
            <person name="Van de Peer Y."/>
            <person name="Proost S."/>
            <person name="Cook D.R."/>
            <person name="Meyers B.C."/>
            <person name="Spannagl M."/>
            <person name="Cheung F."/>
            <person name="De Mita S."/>
            <person name="Krishnakumar V."/>
            <person name="Gundlach H."/>
            <person name="Zhou S."/>
            <person name="Mudge J."/>
            <person name="Bharti A.K."/>
            <person name="Murray J.D."/>
            <person name="Naoumkina M.A."/>
            <person name="Rosen B."/>
            <person name="Silverstein K.A."/>
            <person name="Tang H."/>
            <person name="Rombauts S."/>
            <person name="Zhao P.X."/>
            <person name="Zhou P."/>
            <person name="Barbe V."/>
            <person name="Bardou P."/>
            <person name="Bechner M."/>
            <person name="Bellec A."/>
            <person name="Berger A."/>
            <person name="Berges H."/>
            <person name="Bidwell S."/>
            <person name="Bisseling T."/>
            <person name="Choisne N."/>
            <person name="Couloux A."/>
            <person name="Denny R."/>
            <person name="Deshpande S."/>
            <person name="Dai X."/>
            <person name="Doyle J.J."/>
            <person name="Dudez A.M."/>
            <person name="Farmer A.D."/>
            <person name="Fouteau S."/>
            <person name="Franken C."/>
            <person name="Gibelin C."/>
            <person name="Gish J."/>
            <person name="Goldstein S."/>
            <person name="Gonzalez A.J."/>
            <person name="Green P.J."/>
            <person name="Hallab A."/>
            <person name="Hartog M."/>
            <person name="Hua A."/>
            <person name="Humphray S.J."/>
            <person name="Jeong D.H."/>
            <person name="Jing Y."/>
            <person name="Jocker A."/>
            <person name="Kenton S.M."/>
            <person name="Kim D.J."/>
            <person name="Klee K."/>
            <person name="Lai H."/>
            <person name="Lang C."/>
            <person name="Lin S."/>
            <person name="Macmil S.L."/>
            <person name="Magdelenat G."/>
            <person name="Matthews L."/>
            <person name="McCorrison J."/>
            <person name="Monaghan E.L."/>
            <person name="Mun J.H."/>
            <person name="Najar F.Z."/>
            <person name="Nicholson C."/>
            <person name="Noirot C."/>
            <person name="O'Bleness M."/>
            <person name="Paule C.R."/>
            <person name="Poulain J."/>
            <person name="Prion F."/>
            <person name="Qin B."/>
            <person name="Qu C."/>
            <person name="Retzel E.F."/>
            <person name="Riddle C."/>
            <person name="Sallet E."/>
            <person name="Samain S."/>
            <person name="Samson N."/>
            <person name="Sanders I."/>
            <person name="Saurat O."/>
            <person name="Scarpelli C."/>
            <person name="Schiex T."/>
            <person name="Segurens B."/>
            <person name="Severin A.J."/>
            <person name="Sherrier D.J."/>
            <person name="Shi R."/>
            <person name="Sims S."/>
            <person name="Singer S.R."/>
            <person name="Sinharoy S."/>
            <person name="Sterck L."/>
            <person name="Viollet A."/>
            <person name="Wang B.B."/>
            <person name="Wang K."/>
            <person name="Wang M."/>
            <person name="Wang X."/>
            <person name="Warfsmann J."/>
            <person name="Weissenbach J."/>
            <person name="White D.D."/>
            <person name="White J.D."/>
            <person name="Wiley G.B."/>
            <person name="Wincker P."/>
            <person name="Xing Y."/>
            <person name="Yang L."/>
            <person name="Yao Z."/>
            <person name="Ying F."/>
            <person name="Zhai J."/>
            <person name="Zhou L."/>
            <person name="Zuber A."/>
            <person name="Denarie J."/>
            <person name="Dixon R.A."/>
            <person name="May G.D."/>
            <person name="Schwartz D.C."/>
            <person name="Rogers J."/>
            <person name="Quetier F."/>
            <person name="Town C.D."/>
            <person name="Roe B.A."/>
        </authorList>
    </citation>
    <scope>NUCLEOTIDE SEQUENCE [LARGE SCALE GENOMIC DNA]</scope>
    <source>
        <strain evidence="1">A17</strain>
        <strain evidence="2 3">cv. Jemalong A17</strain>
    </source>
</reference>
<dbReference type="Proteomes" id="UP000002051">
    <property type="component" value="Unassembled WGS sequence"/>
</dbReference>
<dbReference type="Gene3D" id="3.60.10.10">
    <property type="entry name" value="Endonuclease/exonuclease/phosphatase"/>
    <property type="match status" value="1"/>
</dbReference>
<evidence type="ECO:0000313" key="1">
    <source>
        <dbReference type="EMBL" id="KEH24306.1"/>
    </source>
</evidence>
<dbReference type="HOGENOM" id="CLU_2065008_0_0_1"/>
<reference evidence="1 3" key="2">
    <citation type="journal article" date="2014" name="BMC Genomics">
        <title>An improved genome release (version Mt4.0) for the model legume Medicago truncatula.</title>
        <authorList>
            <person name="Tang H."/>
            <person name="Krishnakumar V."/>
            <person name="Bidwell S."/>
            <person name="Rosen B."/>
            <person name="Chan A."/>
            <person name="Zhou S."/>
            <person name="Gentzbittel L."/>
            <person name="Childs K.L."/>
            <person name="Yandell M."/>
            <person name="Gundlach H."/>
            <person name="Mayer K.F."/>
            <person name="Schwartz D.C."/>
            <person name="Town C.D."/>
        </authorList>
    </citation>
    <scope>GENOME REANNOTATION</scope>
    <source>
        <strain evidence="1">A17</strain>
        <strain evidence="2 3">cv. Jemalong A17</strain>
    </source>
</reference>
<dbReference type="SUPFAM" id="SSF56219">
    <property type="entry name" value="DNase I-like"/>
    <property type="match status" value="1"/>
</dbReference>
<proteinExistence type="predicted"/>
<dbReference type="PANTHER" id="PTHR33710">
    <property type="entry name" value="BNAC02G09200D PROTEIN"/>
    <property type="match status" value="1"/>
</dbReference>
<evidence type="ECO:0000313" key="2">
    <source>
        <dbReference type="EnsemblPlants" id="KEH24306"/>
    </source>
</evidence>
<dbReference type="EMBL" id="CM001223">
    <property type="protein sequence ID" value="KEH24306.1"/>
    <property type="molecule type" value="Genomic_DNA"/>
</dbReference>
<accession>A0A072U4N0</accession>
<evidence type="ECO:0000313" key="3">
    <source>
        <dbReference type="Proteomes" id="UP000002051"/>
    </source>
</evidence>
<reference evidence="2" key="3">
    <citation type="submission" date="2015-04" db="UniProtKB">
        <authorList>
            <consortium name="EnsemblPlants"/>
        </authorList>
    </citation>
    <scope>IDENTIFICATION</scope>
    <source>
        <strain evidence="2">cv. Jemalong A17</strain>
    </source>
</reference>